<dbReference type="Pfam" id="PF14375">
    <property type="entry name" value="Cys_rich_CWC"/>
    <property type="match status" value="1"/>
</dbReference>
<dbReference type="Proteomes" id="UP000233440">
    <property type="component" value="Unassembled WGS sequence"/>
</dbReference>
<accession>A0A2N3LLL6</accession>
<reference evidence="1 2" key="1">
    <citation type="submission" date="2017-11" db="EMBL/GenBank/DDBJ databases">
        <title>Bacillus camelliae sp. nov., isolated from pu'er tea.</title>
        <authorList>
            <person name="Niu L."/>
        </authorList>
    </citation>
    <scope>NUCLEOTIDE SEQUENCE [LARGE SCALE GENOMIC DNA]</scope>
    <source>
        <strain evidence="1 2">7578-1</strain>
    </source>
</reference>
<keyword evidence="2" id="KW-1185">Reference proteome</keyword>
<dbReference type="AlphaFoldDB" id="A0A2N3LLL6"/>
<dbReference type="RefSeq" id="WP_101353570.1">
    <property type="nucleotide sequence ID" value="NZ_PIQO01000004.1"/>
</dbReference>
<evidence type="ECO:0008006" key="3">
    <source>
        <dbReference type="Google" id="ProtNLM"/>
    </source>
</evidence>
<comment type="caution">
    <text evidence="1">The sequence shown here is derived from an EMBL/GenBank/DDBJ whole genome shotgun (WGS) entry which is preliminary data.</text>
</comment>
<dbReference type="EMBL" id="PIQO01000004">
    <property type="protein sequence ID" value="PKR85520.1"/>
    <property type="molecule type" value="Genomic_DNA"/>
</dbReference>
<organism evidence="1 2">
    <name type="scientific">Heyndrickxia camelliae</name>
    <dbReference type="NCBI Taxonomy" id="1707093"/>
    <lineage>
        <taxon>Bacteria</taxon>
        <taxon>Bacillati</taxon>
        <taxon>Bacillota</taxon>
        <taxon>Bacilli</taxon>
        <taxon>Bacillales</taxon>
        <taxon>Bacillaceae</taxon>
        <taxon>Heyndrickxia</taxon>
    </lineage>
</organism>
<evidence type="ECO:0000313" key="1">
    <source>
        <dbReference type="EMBL" id="PKR85520.1"/>
    </source>
</evidence>
<dbReference type="InterPro" id="IPR032720">
    <property type="entry name" value="Cys_rich_CWC"/>
</dbReference>
<protein>
    <recommendedName>
        <fullName evidence="3">Cysteine-rich CWC</fullName>
    </recommendedName>
</protein>
<proteinExistence type="predicted"/>
<gene>
    <name evidence="1" type="ORF">CWO92_07335</name>
</gene>
<sequence length="73" mass="8532">MNKDILKEIETCPLCGNSNQCYNSRNSTSKECWCTAEVFPNEIFDLVPQEKWRKTCICKNCLEKFKMMGENKS</sequence>
<evidence type="ECO:0000313" key="2">
    <source>
        <dbReference type="Proteomes" id="UP000233440"/>
    </source>
</evidence>
<name>A0A2N3LLL6_9BACI</name>
<dbReference type="OrthoDB" id="5625686at2"/>